<dbReference type="InterPro" id="IPR011545">
    <property type="entry name" value="DEAD/DEAH_box_helicase_dom"/>
</dbReference>
<dbReference type="InterPro" id="IPR036388">
    <property type="entry name" value="WH-like_DNA-bd_sf"/>
</dbReference>
<dbReference type="NCBIfam" id="TIGR00614">
    <property type="entry name" value="recQ_fam"/>
    <property type="match status" value="1"/>
</dbReference>
<sequence length="765" mass="84361">MIGHQLSRDDQSHLASLDAEIRAVSEHLQRLKADREDFIKSCTSASTSAAGLSNFGDGAHLSVTDYSNHGDFVWSGELLPRATRTWPSVKSFRFDQQAICNAALDGRDTVVVMPTGGGKSLCYQLPAILDRGMTLVISPLISLSYDQCLHLREAGVSCEMMSSAVSREEASEILRRTKGAPKVGDRQEDIKVLFVTPERVAKSKTLISALQASYGANRLSRIVVDEAHCCSQMGHDFRPDYKQLSKLRKLWPTVPIMALSATLGPKVLEDVRQILGLGPMTPFKSARPGETVYFSAPLHRANLHYSVVAKDSSAPRAAQQVVDWILERHEAHSGIVYCLSRKDSETMSKNLSELSEGRIRASWYHADLDDASKMRIHERWRSGKVHVVCATIAFGMGIDLGRVRYVIHASPSKSLDGYLQESGRAGRDGKDSDCVLFYRPQDTLRIAGLVTGDRNGIEKLDSMVNYAQSYKCRKVLFGKYFRDSYGTSDLCGVCDNCIQPPEVADVTVESWQLLTALEEMYEEGGRLTLADLCNVARGLGNGQYTVVERKTASGKRKRRASQSKGRSGVFSVEDIGGKVSLSKENAERVAMHLCSNFWMAYEYNATAYSVNVYVKPGPLASRLTRLDLERVRAGEADARIEVALAGKNSPSKPRKAGESGAPRHEITKAIRGRFKSQKEGGGAEEEVERDEEEWEDGVAMSEVAAPRKRRQNSRLAAAKHESESDTHDAGDDDDWEVSRSGRTESRFSMLGMSGKASSPIELDSD</sequence>
<dbReference type="GO" id="GO:0016887">
    <property type="term" value="F:ATP hydrolysis activity"/>
    <property type="evidence" value="ECO:0007669"/>
    <property type="project" value="RHEA"/>
</dbReference>
<dbReference type="OrthoDB" id="10261556at2759"/>
<evidence type="ECO:0000256" key="12">
    <source>
        <dbReference type="SAM" id="MobiDB-lite"/>
    </source>
</evidence>
<dbReference type="GO" id="GO:0005737">
    <property type="term" value="C:cytoplasm"/>
    <property type="evidence" value="ECO:0007669"/>
    <property type="project" value="TreeGrafter"/>
</dbReference>
<dbReference type="RefSeq" id="XP_025372512.1">
    <property type="nucleotide sequence ID" value="XM_025510761.1"/>
</dbReference>
<proteinExistence type="inferred from homology"/>
<dbReference type="Pfam" id="PF00270">
    <property type="entry name" value="DEAD"/>
    <property type="match status" value="1"/>
</dbReference>
<evidence type="ECO:0000256" key="7">
    <source>
        <dbReference type="ARBA" id="ARBA00023125"/>
    </source>
</evidence>
<dbReference type="GO" id="GO:0005524">
    <property type="term" value="F:ATP binding"/>
    <property type="evidence" value="ECO:0007669"/>
    <property type="project" value="UniProtKB-KW"/>
</dbReference>
<dbReference type="EMBL" id="KZ819355">
    <property type="protein sequence ID" value="PWN45352.1"/>
    <property type="molecule type" value="Genomic_DNA"/>
</dbReference>
<keyword evidence="9 11" id="KW-0539">Nucleus</keyword>
<evidence type="ECO:0000313" key="16">
    <source>
        <dbReference type="Proteomes" id="UP000245783"/>
    </source>
</evidence>
<reference evidence="15 16" key="1">
    <citation type="journal article" date="2018" name="Mol. Biol. Evol.">
        <title>Broad Genomic Sampling Reveals a Smut Pathogenic Ancestry of the Fungal Clade Ustilaginomycotina.</title>
        <authorList>
            <person name="Kijpornyongpan T."/>
            <person name="Mondo S.J."/>
            <person name="Barry K."/>
            <person name="Sandor L."/>
            <person name="Lee J."/>
            <person name="Lipzen A."/>
            <person name="Pangilinan J."/>
            <person name="LaButti K."/>
            <person name="Hainaut M."/>
            <person name="Henrissat B."/>
            <person name="Grigoriev I.V."/>
            <person name="Spatafora J.W."/>
            <person name="Aime M.C."/>
        </authorList>
    </citation>
    <scope>NUCLEOTIDE SEQUENCE [LARGE SCALE GENOMIC DNA]</scope>
    <source>
        <strain evidence="15 16">MCA 4658</strain>
    </source>
</reference>
<dbReference type="EC" id="5.6.2.4" evidence="11"/>
<protein>
    <recommendedName>
        <fullName evidence="11">ATP-dependent DNA helicase</fullName>
        <ecNumber evidence="11">5.6.2.4</ecNumber>
    </recommendedName>
</protein>
<dbReference type="SMART" id="SM00490">
    <property type="entry name" value="HELICc"/>
    <property type="match status" value="1"/>
</dbReference>
<keyword evidence="5 11" id="KW-0347">Helicase</keyword>
<accession>A0A316W6F5</accession>
<dbReference type="InterPro" id="IPR032284">
    <property type="entry name" value="RecQ_Zn-bd"/>
</dbReference>
<dbReference type="InterPro" id="IPR014001">
    <property type="entry name" value="Helicase_ATP-bd"/>
</dbReference>
<dbReference type="GeneID" id="37032631"/>
<dbReference type="InterPro" id="IPR002464">
    <property type="entry name" value="DNA/RNA_helicase_DEAH_CS"/>
</dbReference>
<dbReference type="GO" id="GO:0009378">
    <property type="term" value="F:four-way junction helicase activity"/>
    <property type="evidence" value="ECO:0007669"/>
    <property type="project" value="TreeGrafter"/>
</dbReference>
<evidence type="ECO:0000256" key="10">
    <source>
        <dbReference type="ARBA" id="ARBA00034617"/>
    </source>
</evidence>
<keyword evidence="4 11" id="KW-0378">Hydrolase</keyword>
<evidence type="ECO:0000259" key="13">
    <source>
        <dbReference type="PROSITE" id="PS51192"/>
    </source>
</evidence>
<organism evidence="15 16">
    <name type="scientific">Ceraceosorus guamensis</name>
    <dbReference type="NCBI Taxonomy" id="1522189"/>
    <lineage>
        <taxon>Eukaryota</taxon>
        <taxon>Fungi</taxon>
        <taxon>Dikarya</taxon>
        <taxon>Basidiomycota</taxon>
        <taxon>Ustilaginomycotina</taxon>
        <taxon>Exobasidiomycetes</taxon>
        <taxon>Ceraceosorales</taxon>
        <taxon>Ceraceosoraceae</taxon>
        <taxon>Ceraceosorus</taxon>
    </lineage>
</organism>
<dbReference type="InterPro" id="IPR004589">
    <property type="entry name" value="DNA_helicase_ATP-dep_RecQ"/>
</dbReference>
<dbReference type="InterPro" id="IPR027417">
    <property type="entry name" value="P-loop_NTPase"/>
</dbReference>
<evidence type="ECO:0000256" key="1">
    <source>
        <dbReference type="ARBA" id="ARBA00005446"/>
    </source>
</evidence>
<keyword evidence="3 11" id="KW-0547">Nucleotide-binding</keyword>
<dbReference type="GO" id="GO:0046872">
    <property type="term" value="F:metal ion binding"/>
    <property type="evidence" value="ECO:0007669"/>
    <property type="project" value="UniProtKB-KW"/>
</dbReference>
<dbReference type="STRING" id="1522189.A0A316W6F5"/>
<feature type="compositionally biased region" description="Basic and acidic residues" evidence="12">
    <location>
        <begin position="655"/>
        <end position="668"/>
    </location>
</feature>
<evidence type="ECO:0000256" key="8">
    <source>
        <dbReference type="ARBA" id="ARBA00023235"/>
    </source>
</evidence>
<dbReference type="AlphaFoldDB" id="A0A316W6F5"/>
<name>A0A316W6F5_9BASI</name>
<evidence type="ECO:0000259" key="14">
    <source>
        <dbReference type="PROSITE" id="PS51194"/>
    </source>
</evidence>
<gene>
    <name evidence="15" type="ORF">IE81DRAFT_188677</name>
</gene>
<keyword evidence="16" id="KW-1185">Reference proteome</keyword>
<dbReference type="PANTHER" id="PTHR13710">
    <property type="entry name" value="DNA HELICASE RECQ FAMILY MEMBER"/>
    <property type="match status" value="1"/>
</dbReference>
<evidence type="ECO:0000256" key="6">
    <source>
        <dbReference type="ARBA" id="ARBA00022840"/>
    </source>
</evidence>
<dbReference type="PANTHER" id="PTHR13710:SF105">
    <property type="entry name" value="ATP-DEPENDENT DNA HELICASE Q1"/>
    <property type="match status" value="1"/>
</dbReference>
<dbReference type="GO" id="GO:0043138">
    <property type="term" value="F:3'-5' DNA helicase activity"/>
    <property type="evidence" value="ECO:0007669"/>
    <property type="project" value="UniProtKB-EC"/>
</dbReference>
<dbReference type="Gene3D" id="1.10.10.10">
    <property type="entry name" value="Winged helix-like DNA-binding domain superfamily/Winged helix DNA-binding domain"/>
    <property type="match status" value="1"/>
</dbReference>
<evidence type="ECO:0000313" key="15">
    <source>
        <dbReference type="EMBL" id="PWN45352.1"/>
    </source>
</evidence>
<comment type="similarity">
    <text evidence="1 11">Belongs to the helicase family. RecQ subfamily.</text>
</comment>
<evidence type="ECO:0000256" key="9">
    <source>
        <dbReference type="ARBA" id="ARBA00023242"/>
    </source>
</evidence>
<dbReference type="GO" id="GO:0000724">
    <property type="term" value="P:double-strand break repair via homologous recombination"/>
    <property type="evidence" value="ECO:0007669"/>
    <property type="project" value="TreeGrafter"/>
</dbReference>
<dbReference type="GO" id="GO:0005634">
    <property type="term" value="C:nucleus"/>
    <property type="evidence" value="ECO:0007669"/>
    <property type="project" value="UniProtKB-SubCell"/>
</dbReference>
<feature type="compositionally biased region" description="Acidic residues" evidence="12">
    <location>
        <begin position="682"/>
        <end position="696"/>
    </location>
</feature>
<dbReference type="PROSITE" id="PS51194">
    <property type="entry name" value="HELICASE_CTER"/>
    <property type="match status" value="1"/>
</dbReference>
<evidence type="ECO:0000256" key="11">
    <source>
        <dbReference type="RuleBase" id="RU364117"/>
    </source>
</evidence>
<feature type="domain" description="Helicase C-terminal" evidence="14">
    <location>
        <begin position="317"/>
        <end position="468"/>
    </location>
</feature>
<comment type="catalytic activity">
    <reaction evidence="10 11">
        <text>Couples ATP hydrolysis with the unwinding of duplex DNA by translocating in the 3'-5' direction.</text>
        <dbReference type="EC" id="5.6.2.4"/>
    </reaction>
</comment>
<dbReference type="GO" id="GO:0003677">
    <property type="term" value="F:DNA binding"/>
    <property type="evidence" value="ECO:0007669"/>
    <property type="project" value="UniProtKB-KW"/>
</dbReference>
<dbReference type="InterPro" id="IPR001650">
    <property type="entry name" value="Helicase_C-like"/>
</dbReference>
<dbReference type="Pfam" id="PF16124">
    <property type="entry name" value="RecQ_Zn_bind"/>
    <property type="match status" value="1"/>
</dbReference>
<keyword evidence="2" id="KW-0479">Metal-binding</keyword>
<evidence type="ECO:0000256" key="2">
    <source>
        <dbReference type="ARBA" id="ARBA00022723"/>
    </source>
</evidence>
<dbReference type="PROSITE" id="PS00690">
    <property type="entry name" value="DEAH_ATP_HELICASE"/>
    <property type="match status" value="1"/>
</dbReference>
<evidence type="ECO:0000256" key="4">
    <source>
        <dbReference type="ARBA" id="ARBA00022801"/>
    </source>
</evidence>
<dbReference type="SUPFAM" id="SSF52540">
    <property type="entry name" value="P-loop containing nucleoside triphosphate hydrolases"/>
    <property type="match status" value="1"/>
</dbReference>
<comment type="subcellular location">
    <subcellularLocation>
        <location evidence="11">Nucleus</location>
    </subcellularLocation>
</comment>
<comment type="catalytic activity">
    <reaction evidence="11">
        <text>ATP + H2O = ADP + phosphate + H(+)</text>
        <dbReference type="Rhea" id="RHEA:13065"/>
        <dbReference type="ChEBI" id="CHEBI:15377"/>
        <dbReference type="ChEBI" id="CHEBI:15378"/>
        <dbReference type="ChEBI" id="CHEBI:30616"/>
        <dbReference type="ChEBI" id="CHEBI:43474"/>
        <dbReference type="ChEBI" id="CHEBI:456216"/>
    </reaction>
</comment>
<dbReference type="InParanoid" id="A0A316W6F5"/>
<dbReference type="Proteomes" id="UP000245783">
    <property type="component" value="Unassembled WGS sequence"/>
</dbReference>
<feature type="compositionally biased region" description="Basic and acidic residues" evidence="12">
    <location>
        <begin position="736"/>
        <end position="745"/>
    </location>
</feature>
<keyword evidence="6 11" id="KW-0067">ATP-binding</keyword>
<dbReference type="Pfam" id="PF00271">
    <property type="entry name" value="Helicase_C"/>
    <property type="match status" value="1"/>
</dbReference>
<feature type="compositionally biased region" description="Basic and acidic residues" evidence="12">
    <location>
        <begin position="718"/>
        <end position="729"/>
    </location>
</feature>
<keyword evidence="8" id="KW-0413">Isomerase</keyword>
<evidence type="ECO:0000256" key="3">
    <source>
        <dbReference type="ARBA" id="ARBA00022741"/>
    </source>
</evidence>
<keyword evidence="7" id="KW-0238">DNA-binding</keyword>
<dbReference type="Gene3D" id="3.40.50.300">
    <property type="entry name" value="P-loop containing nucleotide triphosphate hydrolases"/>
    <property type="match status" value="2"/>
</dbReference>
<dbReference type="PROSITE" id="PS51192">
    <property type="entry name" value="HELICASE_ATP_BIND_1"/>
    <property type="match status" value="1"/>
</dbReference>
<feature type="domain" description="Helicase ATP-binding" evidence="13">
    <location>
        <begin position="100"/>
        <end position="281"/>
    </location>
</feature>
<feature type="region of interest" description="Disordered" evidence="12">
    <location>
        <begin position="644"/>
        <end position="765"/>
    </location>
</feature>
<dbReference type="GO" id="GO:0005694">
    <property type="term" value="C:chromosome"/>
    <property type="evidence" value="ECO:0007669"/>
    <property type="project" value="TreeGrafter"/>
</dbReference>
<dbReference type="SMART" id="SM00487">
    <property type="entry name" value="DEXDc"/>
    <property type="match status" value="1"/>
</dbReference>
<evidence type="ECO:0000256" key="5">
    <source>
        <dbReference type="ARBA" id="ARBA00022806"/>
    </source>
</evidence>